<feature type="transmembrane region" description="Helical" evidence="2">
    <location>
        <begin position="281"/>
        <end position="303"/>
    </location>
</feature>
<feature type="compositionally biased region" description="Polar residues" evidence="1">
    <location>
        <begin position="7"/>
        <end position="16"/>
    </location>
</feature>
<protein>
    <submittedName>
        <fullName evidence="4">CPBP family intramembrane metalloprotease</fullName>
    </submittedName>
</protein>
<keyword evidence="2" id="KW-0472">Membrane</keyword>
<feature type="region of interest" description="Disordered" evidence="1">
    <location>
        <begin position="1"/>
        <end position="33"/>
    </location>
</feature>
<feature type="transmembrane region" description="Helical" evidence="2">
    <location>
        <begin position="48"/>
        <end position="69"/>
    </location>
</feature>
<evidence type="ECO:0000313" key="4">
    <source>
        <dbReference type="EMBL" id="HJA98030.1"/>
    </source>
</evidence>
<keyword evidence="4" id="KW-0378">Hydrolase</keyword>
<sequence length="319" mass="35578">MEEREVNPNNPVQEESQAPKLASVEETAKKRTEDKTLPARKKLRFPTLIDLLALLGIWYLLQLVGLLVVKLIGVDFPDWAILRGEVEPNMAQQIELGRFNAILYGITMVMMIACTLLYRRICRGTKKTLRFSIRGLNPILLLWGFVMMLAAGIVIEPVVDLLPMPSSLVYGRGVWSVLCLVVMAPVLEEILCRGIVLESVRAKYGVVVALFLSALFFSVLHGNLALAFNAFVLGLVLGFIYIETDSILSVIILHALNNGVAFLLIMIGVNDMTLHALIDNRTLYAVVYTVALLLFIASAYMIYRQLGKMKAQEKNRVEA</sequence>
<dbReference type="InterPro" id="IPR052710">
    <property type="entry name" value="CAAX_protease"/>
</dbReference>
<dbReference type="AlphaFoldDB" id="A0A9D2IB77"/>
<feature type="transmembrane region" description="Helical" evidence="2">
    <location>
        <begin position="99"/>
        <end position="118"/>
    </location>
</feature>
<feature type="transmembrane region" description="Helical" evidence="2">
    <location>
        <begin position="204"/>
        <end position="220"/>
    </location>
</feature>
<feature type="transmembrane region" description="Helical" evidence="2">
    <location>
        <begin position="247"/>
        <end position="269"/>
    </location>
</feature>
<reference evidence="4" key="1">
    <citation type="journal article" date="2021" name="PeerJ">
        <title>Extensive microbial diversity within the chicken gut microbiome revealed by metagenomics and culture.</title>
        <authorList>
            <person name="Gilroy R."/>
            <person name="Ravi A."/>
            <person name="Getino M."/>
            <person name="Pursley I."/>
            <person name="Horton D.L."/>
            <person name="Alikhan N.F."/>
            <person name="Baker D."/>
            <person name="Gharbi K."/>
            <person name="Hall N."/>
            <person name="Watson M."/>
            <person name="Adriaenssens E.M."/>
            <person name="Foster-Nyarko E."/>
            <person name="Jarju S."/>
            <person name="Secka A."/>
            <person name="Antonio M."/>
            <person name="Oren A."/>
            <person name="Chaudhuri R.R."/>
            <person name="La Ragione R."/>
            <person name="Hildebrand F."/>
            <person name="Pallen M.J."/>
        </authorList>
    </citation>
    <scope>NUCLEOTIDE SEQUENCE</scope>
    <source>
        <strain evidence="4">CHK169-11906</strain>
    </source>
</reference>
<keyword evidence="4" id="KW-0482">Metalloprotease</keyword>
<dbReference type="EMBL" id="DWYR01000001">
    <property type="protein sequence ID" value="HJA98030.1"/>
    <property type="molecule type" value="Genomic_DNA"/>
</dbReference>
<keyword evidence="2" id="KW-0812">Transmembrane</keyword>
<dbReference type="GO" id="GO:0080120">
    <property type="term" value="P:CAAX-box protein maturation"/>
    <property type="evidence" value="ECO:0007669"/>
    <property type="project" value="UniProtKB-ARBA"/>
</dbReference>
<keyword evidence="4" id="KW-0645">Protease</keyword>
<dbReference type="Pfam" id="PF02517">
    <property type="entry name" value="Rce1-like"/>
    <property type="match status" value="1"/>
</dbReference>
<feature type="domain" description="CAAX prenyl protease 2/Lysostaphin resistance protein A-like" evidence="3">
    <location>
        <begin position="174"/>
        <end position="259"/>
    </location>
</feature>
<dbReference type="GO" id="GO:0008237">
    <property type="term" value="F:metallopeptidase activity"/>
    <property type="evidence" value="ECO:0007669"/>
    <property type="project" value="UniProtKB-KW"/>
</dbReference>
<dbReference type="PANTHER" id="PTHR36435:SF1">
    <property type="entry name" value="CAAX AMINO TERMINAL PROTEASE FAMILY PROTEIN"/>
    <property type="match status" value="1"/>
</dbReference>
<dbReference type="InterPro" id="IPR003675">
    <property type="entry name" value="Rce1/LyrA-like_dom"/>
</dbReference>
<comment type="caution">
    <text evidence="4">The sequence shown here is derived from an EMBL/GenBank/DDBJ whole genome shotgun (WGS) entry which is preliminary data.</text>
</comment>
<keyword evidence="2" id="KW-1133">Transmembrane helix</keyword>
<evidence type="ECO:0000259" key="3">
    <source>
        <dbReference type="Pfam" id="PF02517"/>
    </source>
</evidence>
<feature type="transmembrane region" description="Helical" evidence="2">
    <location>
        <begin position="139"/>
        <end position="159"/>
    </location>
</feature>
<dbReference type="Proteomes" id="UP000824259">
    <property type="component" value="Unassembled WGS sequence"/>
</dbReference>
<gene>
    <name evidence="4" type="ORF">H9779_00285</name>
</gene>
<proteinExistence type="predicted"/>
<dbReference type="PANTHER" id="PTHR36435">
    <property type="entry name" value="SLR1288 PROTEIN"/>
    <property type="match status" value="1"/>
</dbReference>
<feature type="transmembrane region" description="Helical" evidence="2">
    <location>
        <begin position="226"/>
        <end position="242"/>
    </location>
</feature>
<dbReference type="GO" id="GO:0004175">
    <property type="term" value="F:endopeptidase activity"/>
    <property type="evidence" value="ECO:0007669"/>
    <property type="project" value="UniProtKB-ARBA"/>
</dbReference>
<accession>A0A9D2IB77</accession>
<feature type="transmembrane region" description="Helical" evidence="2">
    <location>
        <begin position="174"/>
        <end position="192"/>
    </location>
</feature>
<organism evidence="4 5">
    <name type="scientific">Candidatus Alistipes avicola</name>
    <dbReference type="NCBI Taxonomy" id="2838432"/>
    <lineage>
        <taxon>Bacteria</taxon>
        <taxon>Pseudomonadati</taxon>
        <taxon>Bacteroidota</taxon>
        <taxon>Bacteroidia</taxon>
        <taxon>Bacteroidales</taxon>
        <taxon>Rikenellaceae</taxon>
        <taxon>Alistipes</taxon>
    </lineage>
</organism>
<evidence type="ECO:0000256" key="1">
    <source>
        <dbReference type="SAM" id="MobiDB-lite"/>
    </source>
</evidence>
<evidence type="ECO:0000256" key="2">
    <source>
        <dbReference type="SAM" id="Phobius"/>
    </source>
</evidence>
<name>A0A9D2IB77_9BACT</name>
<evidence type="ECO:0000313" key="5">
    <source>
        <dbReference type="Proteomes" id="UP000824259"/>
    </source>
</evidence>
<reference evidence="4" key="2">
    <citation type="submission" date="2021-04" db="EMBL/GenBank/DDBJ databases">
        <authorList>
            <person name="Gilroy R."/>
        </authorList>
    </citation>
    <scope>NUCLEOTIDE SEQUENCE</scope>
    <source>
        <strain evidence="4">CHK169-11906</strain>
    </source>
</reference>